<dbReference type="InterPro" id="IPR004088">
    <property type="entry name" value="KH_dom_type_1"/>
</dbReference>
<dbReference type="SUPFAM" id="SSF54791">
    <property type="entry name" value="Eukaryotic type KH-domain (KH-domain type I)"/>
    <property type="match status" value="1"/>
</dbReference>
<dbReference type="InterPro" id="IPR004087">
    <property type="entry name" value="KH_dom"/>
</dbReference>
<dbReference type="Pfam" id="PF10469">
    <property type="entry name" value="AKAP7_NLS"/>
    <property type="match status" value="1"/>
</dbReference>
<name>A0AAJ7UHT1_PETMA</name>
<dbReference type="SMART" id="SM00322">
    <property type="entry name" value="KH"/>
    <property type="match status" value="1"/>
</dbReference>
<dbReference type="Pfam" id="PF00013">
    <property type="entry name" value="KH_1"/>
    <property type="match status" value="1"/>
</dbReference>
<dbReference type="SUPFAM" id="SSF55144">
    <property type="entry name" value="LigT-like"/>
    <property type="match status" value="1"/>
</dbReference>
<keyword evidence="1" id="KW-0694">RNA-binding</keyword>
<evidence type="ECO:0000256" key="2">
    <source>
        <dbReference type="SAM" id="MobiDB-lite"/>
    </source>
</evidence>
<dbReference type="PANTHER" id="PTHR13360">
    <property type="entry name" value="ACTIVATING SIGNAL COINTEGRATOR 1 COMPLEX SUBUNIT 1"/>
    <property type="match status" value="1"/>
</dbReference>
<dbReference type="InterPro" id="IPR009097">
    <property type="entry name" value="Cyclic_Pdiesterase"/>
</dbReference>
<dbReference type="GO" id="GO:0003723">
    <property type="term" value="F:RNA binding"/>
    <property type="evidence" value="ECO:0007669"/>
    <property type="project" value="UniProtKB-UniRule"/>
</dbReference>
<dbReference type="PROSITE" id="PS50084">
    <property type="entry name" value="KH_TYPE_1"/>
    <property type="match status" value="1"/>
</dbReference>
<evidence type="ECO:0000256" key="1">
    <source>
        <dbReference type="PROSITE-ProRule" id="PRU00117"/>
    </source>
</evidence>
<sequence>MDVLRPPLLRVGGRVYRVNPVREPELYPGGYEEEEREDEEEVLGEEEEDAADGDGQGETGKALERTDRGYRCSLHMPSAFFKYVIGRKGETKRRLESDTRCSVTIPRMGTEGPVVVCGESRSSVLSACSRVELLVSGAREREAWTHFVCLPLGTTALAEGLGALQHAVTAGGAGTRSQGFHVSMFQSARRLHLTLGTLVLLSAAEVEAARQQLQAASAVVREVLGDVALHVALRGLEFMNDDPAVVDVLYAQIHSHGDRLQRLADRLVEHFVASGLMVRERQRVKLHATVINTLYRKGEGRPGGEPRPQRAREAFDAREILKEFGSFDFGELRLSSVEIYQRGSTDPSGAYVSCGSLPLPGGPDHE</sequence>
<dbReference type="GO" id="GO:0006355">
    <property type="term" value="P:regulation of DNA-templated transcription"/>
    <property type="evidence" value="ECO:0007669"/>
    <property type="project" value="TreeGrafter"/>
</dbReference>
<feature type="domain" description="K Homology" evidence="3">
    <location>
        <begin position="68"/>
        <end position="136"/>
    </location>
</feature>
<dbReference type="InterPro" id="IPR047538">
    <property type="entry name" value="KH-I_ASCC1"/>
</dbReference>
<keyword evidence="4" id="KW-1185">Reference proteome</keyword>
<protein>
    <submittedName>
        <fullName evidence="5">Activating signal cointegrator 1 complex subunit 1</fullName>
    </submittedName>
</protein>
<dbReference type="RefSeq" id="XP_032835471.1">
    <property type="nucleotide sequence ID" value="XM_032979580.1"/>
</dbReference>
<accession>A0AAJ7UHT1</accession>
<feature type="region of interest" description="Disordered" evidence="2">
    <location>
        <begin position="24"/>
        <end position="64"/>
    </location>
</feature>
<dbReference type="Gene3D" id="3.30.1370.10">
    <property type="entry name" value="K Homology domain, type 1"/>
    <property type="match status" value="1"/>
</dbReference>
<evidence type="ECO:0000313" key="4">
    <source>
        <dbReference type="Proteomes" id="UP001318040"/>
    </source>
</evidence>
<dbReference type="PANTHER" id="PTHR13360:SF1">
    <property type="entry name" value="ACTIVATING SIGNAL COINTEGRATOR 1 COMPLEX SUBUNIT 1"/>
    <property type="match status" value="1"/>
</dbReference>
<dbReference type="CDD" id="cd22419">
    <property type="entry name" value="KH-I_ASCC1"/>
    <property type="match status" value="1"/>
</dbReference>
<dbReference type="Gene3D" id="3.90.1140.10">
    <property type="entry name" value="Cyclic phosphodiesterase"/>
    <property type="match status" value="1"/>
</dbReference>
<gene>
    <name evidence="5" type="primary">ASCC1</name>
</gene>
<proteinExistence type="predicted"/>
<evidence type="ECO:0000259" key="3">
    <source>
        <dbReference type="SMART" id="SM00322"/>
    </source>
</evidence>
<dbReference type="Proteomes" id="UP001318040">
    <property type="component" value="Chromosome 74"/>
</dbReference>
<dbReference type="InterPro" id="IPR009210">
    <property type="entry name" value="ASCC1"/>
</dbReference>
<dbReference type="CTD" id="51008"/>
<dbReference type="KEGG" id="pmrn:116957439"/>
<dbReference type="AlphaFoldDB" id="A0AAJ7UHT1"/>
<dbReference type="InterPro" id="IPR036612">
    <property type="entry name" value="KH_dom_type_1_sf"/>
</dbReference>
<dbReference type="GO" id="GO:0005634">
    <property type="term" value="C:nucleus"/>
    <property type="evidence" value="ECO:0007669"/>
    <property type="project" value="TreeGrafter"/>
</dbReference>
<feature type="compositionally biased region" description="Acidic residues" evidence="2">
    <location>
        <begin position="31"/>
        <end position="52"/>
    </location>
</feature>
<evidence type="ECO:0000313" key="5">
    <source>
        <dbReference type="RefSeq" id="XP_032835471.1"/>
    </source>
</evidence>
<dbReference type="PIRSF" id="PIRSF027019">
    <property type="entry name" value="Euk_LigT"/>
    <property type="match status" value="1"/>
</dbReference>
<dbReference type="GO" id="GO:0006307">
    <property type="term" value="P:DNA alkylation repair"/>
    <property type="evidence" value="ECO:0007669"/>
    <property type="project" value="InterPro"/>
</dbReference>
<reference evidence="5" key="1">
    <citation type="submission" date="2025-08" db="UniProtKB">
        <authorList>
            <consortium name="RefSeq"/>
        </authorList>
    </citation>
    <scope>IDENTIFICATION</scope>
    <source>
        <tissue evidence="5">Sperm</tissue>
    </source>
</reference>
<organism evidence="4 5">
    <name type="scientific">Petromyzon marinus</name>
    <name type="common">Sea lamprey</name>
    <dbReference type="NCBI Taxonomy" id="7757"/>
    <lineage>
        <taxon>Eukaryota</taxon>
        <taxon>Metazoa</taxon>
        <taxon>Chordata</taxon>
        <taxon>Craniata</taxon>
        <taxon>Vertebrata</taxon>
        <taxon>Cyclostomata</taxon>
        <taxon>Hyperoartia</taxon>
        <taxon>Petromyzontiformes</taxon>
        <taxon>Petromyzontidae</taxon>
        <taxon>Petromyzon</taxon>
    </lineage>
</organism>
<feature type="region of interest" description="Disordered" evidence="2">
    <location>
        <begin position="343"/>
        <end position="366"/>
    </location>
</feature>
<dbReference type="InterPro" id="IPR019510">
    <property type="entry name" value="AKAP7-like_phosphoesterase"/>
</dbReference>